<name>A0ABD6PXM4_9BURK</name>
<evidence type="ECO:0000259" key="12">
    <source>
        <dbReference type="Pfam" id="PF02770"/>
    </source>
</evidence>
<evidence type="ECO:0000256" key="9">
    <source>
        <dbReference type="ARBA" id="ARBA00039033"/>
    </source>
</evidence>
<evidence type="ECO:0000256" key="5">
    <source>
        <dbReference type="ARBA" id="ARBA00022946"/>
    </source>
</evidence>
<dbReference type="FunFam" id="2.40.110.10:FF:000008">
    <property type="entry name" value="Glutaryl-CoA dehydrogenase, mitochondrial"/>
    <property type="match status" value="1"/>
</dbReference>
<comment type="pathway">
    <text evidence="8">Amino-acid metabolism; tryptophan metabolism.</text>
</comment>
<dbReference type="Gene3D" id="1.20.140.10">
    <property type="entry name" value="Butyryl-CoA Dehydrogenase, subunit A, domain 3"/>
    <property type="match status" value="1"/>
</dbReference>
<evidence type="ECO:0000256" key="2">
    <source>
        <dbReference type="ARBA" id="ARBA00009347"/>
    </source>
</evidence>
<dbReference type="Pfam" id="PF02770">
    <property type="entry name" value="Acyl-CoA_dh_M"/>
    <property type="match status" value="1"/>
</dbReference>
<keyword evidence="6" id="KW-0560">Oxidoreductase</keyword>
<evidence type="ECO:0000256" key="10">
    <source>
        <dbReference type="ARBA" id="ARBA00049493"/>
    </source>
</evidence>
<comment type="cofactor">
    <cofactor evidence="1">
        <name>FAD</name>
        <dbReference type="ChEBI" id="CHEBI:57692"/>
    </cofactor>
</comment>
<evidence type="ECO:0000259" key="13">
    <source>
        <dbReference type="Pfam" id="PF02771"/>
    </source>
</evidence>
<comment type="similarity">
    <text evidence="2">Belongs to the acyl-CoA dehydrogenase family.</text>
</comment>
<gene>
    <name evidence="14" type="ORF">BGV66_26800</name>
</gene>
<dbReference type="InterPro" id="IPR013786">
    <property type="entry name" value="AcylCoA_DH/ox_N"/>
</dbReference>
<proteinExistence type="inferred from homology"/>
<dbReference type="PANTHER" id="PTHR42807:SF1">
    <property type="entry name" value="GLUTARYL-COA DEHYDROGENASE, MITOCHONDRIAL"/>
    <property type="match status" value="1"/>
</dbReference>
<evidence type="ECO:0000313" key="14">
    <source>
        <dbReference type="EMBL" id="OJA42804.1"/>
    </source>
</evidence>
<dbReference type="InterPro" id="IPR009075">
    <property type="entry name" value="AcylCo_DH/oxidase_C"/>
</dbReference>
<keyword evidence="4" id="KW-0274">FAD</keyword>
<evidence type="ECO:0000313" key="15">
    <source>
        <dbReference type="Proteomes" id="UP000183667"/>
    </source>
</evidence>
<sequence length="395" mass="43455">MSAATFHWDDPLLLDQQLTEDERMVRDAARAYAQDKLAPRVTDAFRHERTDVGIFREMGELGLLGPTIPEQYGGPGLNYVSYGLIAREVERVDSGYRSMMSVQSSLVMVPIYEFGSDAQKERYLPKLATGEWIGCFGLTEPNHGSDPGSMITRAKKVSGGYSLSGSKMWITNSPIADVFVVWAKLEEDGHDTIRGFILEKGWKGLSAPVIHGKVGLRASITGEIVLDDVFVPEENRLPHVGGLRGPFTCLNSARYGIAWGALGAAEDCWHTARQYVLDRKQFGRPLAANQLIQKKLADMQTEITLGLQGVLRLGRMKDEGTAAVEITSIMKRNSCGKALDIARLARDMLGGNGISDEFCVARHLVNLEVVNTYEGTHDIHALILGRAQTGIQAFF</sequence>
<dbReference type="Pfam" id="PF00441">
    <property type="entry name" value="Acyl-CoA_dh_1"/>
    <property type="match status" value="1"/>
</dbReference>
<protein>
    <recommendedName>
        <fullName evidence="9">glutaryl-CoA dehydrogenase (ETF)</fullName>
        <ecNumber evidence="9">1.3.8.6</ecNumber>
    </recommendedName>
</protein>
<dbReference type="InterPro" id="IPR052033">
    <property type="entry name" value="Glutaryl-CoA_DH_mitochondrial"/>
</dbReference>
<evidence type="ECO:0000256" key="1">
    <source>
        <dbReference type="ARBA" id="ARBA00001974"/>
    </source>
</evidence>
<dbReference type="GO" id="GO:0004361">
    <property type="term" value="F:glutaryl-CoA dehydrogenase activity"/>
    <property type="evidence" value="ECO:0007669"/>
    <property type="project" value="UniProtKB-EC"/>
</dbReference>
<feature type="domain" description="Acyl-CoA dehydrogenase/oxidase C-terminal" evidence="11">
    <location>
        <begin position="246"/>
        <end position="387"/>
    </location>
</feature>
<dbReference type="RefSeq" id="WP_060167880.1">
    <property type="nucleotide sequence ID" value="NZ_LPGB01000004.1"/>
</dbReference>
<keyword evidence="3" id="KW-0285">Flavoprotein</keyword>
<organism evidence="14 15">
    <name type="scientific">Burkholderia ubonensis</name>
    <dbReference type="NCBI Taxonomy" id="101571"/>
    <lineage>
        <taxon>Bacteria</taxon>
        <taxon>Pseudomonadati</taxon>
        <taxon>Pseudomonadota</taxon>
        <taxon>Betaproteobacteria</taxon>
        <taxon>Burkholderiales</taxon>
        <taxon>Burkholderiaceae</taxon>
        <taxon>Burkholderia</taxon>
        <taxon>Burkholderia cepacia complex</taxon>
    </lineage>
</organism>
<dbReference type="Gene3D" id="1.10.540.10">
    <property type="entry name" value="Acyl-CoA dehydrogenase/oxidase, N-terminal domain"/>
    <property type="match status" value="1"/>
</dbReference>
<feature type="domain" description="Acyl-CoA dehydrogenase/oxidase N-terminal" evidence="13">
    <location>
        <begin position="19"/>
        <end position="131"/>
    </location>
</feature>
<dbReference type="InterPro" id="IPR046373">
    <property type="entry name" value="Acyl-CoA_Oxase/DH_mid-dom_sf"/>
</dbReference>
<dbReference type="Pfam" id="PF02771">
    <property type="entry name" value="Acyl-CoA_dh_N"/>
    <property type="match status" value="1"/>
</dbReference>
<reference evidence="15" key="1">
    <citation type="submission" date="2016-08" db="EMBL/GenBank/DDBJ databases">
        <title>Population biology and virulence potential of Burkholderia ubonensis.</title>
        <authorList>
            <person name="Price E.P."/>
            <person name="Currie B.J."/>
            <person name="Wagner D.M."/>
        </authorList>
    </citation>
    <scope>NUCLEOTIDE SEQUENCE [LARGE SCALE GENOMIC DNA]</scope>
    <source>
        <strain evidence="15">MSMB0103</strain>
    </source>
</reference>
<comment type="pathway">
    <text evidence="7">Amino-acid metabolism; lysine degradation.</text>
</comment>
<feature type="domain" description="Acyl-CoA oxidase/dehydrogenase middle" evidence="12">
    <location>
        <begin position="135"/>
        <end position="229"/>
    </location>
</feature>
<evidence type="ECO:0000256" key="3">
    <source>
        <dbReference type="ARBA" id="ARBA00022630"/>
    </source>
</evidence>
<evidence type="ECO:0000256" key="6">
    <source>
        <dbReference type="ARBA" id="ARBA00023002"/>
    </source>
</evidence>
<comment type="caution">
    <text evidence="14">The sequence shown here is derived from an EMBL/GenBank/DDBJ whole genome shotgun (WGS) entry which is preliminary data.</text>
</comment>
<keyword evidence="5" id="KW-0809">Transit peptide</keyword>
<dbReference type="CDD" id="cd01151">
    <property type="entry name" value="GCD"/>
    <property type="match status" value="1"/>
</dbReference>
<evidence type="ECO:0000256" key="7">
    <source>
        <dbReference type="ARBA" id="ARBA00037899"/>
    </source>
</evidence>
<dbReference type="SUPFAM" id="SSF56645">
    <property type="entry name" value="Acyl-CoA dehydrogenase NM domain-like"/>
    <property type="match status" value="1"/>
</dbReference>
<dbReference type="PROSITE" id="PS00073">
    <property type="entry name" value="ACYL_COA_DH_2"/>
    <property type="match status" value="1"/>
</dbReference>
<dbReference type="EMBL" id="MEAU01000045">
    <property type="protein sequence ID" value="OJA42804.1"/>
    <property type="molecule type" value="Genomic_DNA"/>
</dbReference>
<dbReference type="InterPro" id="IPR036250">
    <property type="entry name" value="AcylCo_DH-like_C"/>
</dbReference>
<dbReference type="EC" id="1.3.8.6" evidence="9"/>
<dbReference type="InterPro" id="IPR009100">
    <property type="entry name" value="AcylCoA_DH/oxidase_NM_dom_sf"/>
</dbReference>
<dbReference type="SUPFAM" id="SSF47203">
    <property type="entry name" value="Acyl-CoA dehydrogenase C-terminal domain-like"/>
    <property type="match status" value="1"/>
</dbReference>
<dbReference type="Proteomes" id="UP000183667">
    <property type="component" value="Unassembled WGS sequence"/>
</dbReference>
<dbReference type="FunFam" id="1.10.540.10:FF:000003">
    <property type="entry name" value="glutaryl-CoA dehydrogenase, mitochondrial"/>
    <property type="match status" value="1"/>
</dbReference>
<accession>A0ABD6PXM4</accession>
<evidence type="ECO:0000259" key="11">
    <source>
        <dbReference type="Pfam" id="PF00441"/>
    </source>
</evidence>
<dbReference type="PANTHER" id="PTHR42807">
    <property type="entry name" value="GLUTARYL-COA DEHYDROGENASE, MITOCHONDRIAL"/>
    <property type="match status" value="1"/>
</dbReference>
<comment type="catalytic activity">
    <reaction evidence="10">
        <text>glutaryl-CoA + oxidized [electron-transfer flavoprotein] + 2 H(+) = (2E)-butenoyl-CoA + reduced [electron-transfer flavoprotein] + CO2</text>
        <dbReference type="Rhea" id="RHEA:13389"/>
        <dbReference type="Rhea" id="RHEA-COMP:10685"/>
        <dbReference type="Rhea" id="RHEA-COMP:10686"/>
        <dbReference type="ChEBI" id="CHEBI:15378"/>
        <dbReference type="ChEBI" id="CHEBI:16526"/>
        <dbReference type="ChEBI" id="CHEBI:57332"/>
        <dbReference type="ChEBI" id="CHEBI:57378"/>
        <dbReference type="ChEBI" id="CHEBI:57692"/>
        <dbReference type="ChEBI" id="CHEBI:58307"/>
        <dbReference type="EC" id="1.3.8.6"/>
    </reaction>
</comment>
<dbReference type="InterPro" id="IPR037069">
    <property type="entry name" value="AcylCoA_DH/ox_N_sf"/>
</dbReference>
<dbReference type="Gene3D" id="2.40.110.10">
    <property type="entry name" value="Butyryl-CoA Dehydrogenase, subunit A, domain 2"/>
    <property type="match status" value="1"/>
</dbReference>
<dbReference type="AlphaFoldDB" id="A0ABD6PXM4"/>
<dbReference type="FunFam" id="1.20.140.10:FF:000006">
    <property type="entry name" value="Glutaryl-CoA dehydrogenase, mitochondrial"/>
    <property type="match status" value="1"/>
</dbReference>
<evidence type="ECO:0000256" key="4">
    <source>
        <dbReference type="ARBA" id="ARBA00022827"/>
    </source>
</evidence>
<evidence type="ECO:0000256" key="8">
    <source>
        <dbReference type="ARBA" id="ARBA00037927"/>
    </source>
</evidence>
<dbReference type="InterPro" id="IPR006091">
    <property type="entry name" value="Acyl-CoA_Oxase/DH_mid-dom"/>
</dbReference>
<dbReference type="InterPro" id="IPR006089">
    <property type="entry name" value="Acyl-CoA_DH_CS"/>
</dbReference>